<dbReference type="Pfam" id="PF05183">
    <property type="entry name" value="RdRP"/>
    <property type="match status" value="1"/>
</dbReference>
<keyword evidence="6" id="KW-0943">RNA-mediated gene silencing</keyword>
<evidence type="ECO:0000313" key="13">
    <source>
        <dbReference type="EMBL" id="CAD5225240.1"/>
    </source>
</evidence>
<dbReference type="GO" id="GO:0031380">
    <property type="term" value="C:nuclear RNA-directed RNA polymerase complex"/>
    <property type="evidence" value="ECO:0007669"/>
    <property type="project" value="TreeGrafter"/>
</dbReference>
<evidence type="ECO:0000259" key="9">
    <source>
        <dbReference type="Pfam" id="PF05183"/>
    </source>
</evidence>
<evidence type="ECO:0000256" key="5">
    <source>
        <dbReference type="ARBA" id="ARBA00022884"/>
    </source>
</evidence>
<dbReference type="Pfam" id="PF26253">
    <property type="entry name" value="RdRP_head"/>
    <property type="match status" value="1"/>
</dbReference>
<dbReference type="GO" id="GO:0003723">
    <property type="term" value="F:RNA binding"/>
    <property type="evidence" value="ECO:0007669"/>
    <property type="project" value="UniProtKB-KW"/>
</dbReference>
<dbReference type="Proteomes" id="UP000659654">
    <property type="component" value="Unassembled WGS sequence"/>
</dbReference>
<dbReference type="EC" id="2.7.7.48" evidence="8"/>
<dbReference type="PANTHER" id="PTHR23079:SF57">
    <property type="entry name" value="RNA-DIRECTED RNA POLYMERASE"/>
    <property type="match status" value="1"/>
</dbReference>
<keyword evidence="2 8" id="KW-0696">RNA-directed RNA polymerase</keyword>
<comment type="catalytic activity">
    <reaction evidence="7 8">
        <text>RNA(n) + a ribonucleoside 5'-triphosphate = RNA(n+1) + diphosphate</text>
        <dbReference type="Rhea" id="RHEA:21248"/>
        <dbReference type="Rhea" id="RHEA-COMP:14527"/>
        <dbReference type="Rhea" id="RHEA-COMP:17342"/>
        <dbReference type="ChEBI" id="CHEBI:33019"/>
        <dbReference type="ChEBI" id="CHEBI:61557"/>
        <dbReference type="ChEBI" id="CHEBI:140395"/>
        <dbReference type="EC" id="2.7.7.48"/>
    </reaction>
</comment>
<name>A0A7I8XCY7_BURXY</name>
<dbReference type="Pfam" id="PF24934">
    <property type="entry name" value="DUF7752"/>
    <property type="match status" value="1"/>
</dbReference>
<dbReference type="Pfam" id="PF24642">
    <property type="entry name" value="DUF7636"/>
    <property type="match status" value="1"/>
</dbReference>
<evidence type="ECO:0000259" key="12">
    <source>
        <dbReference type="Pfam" id="PF26253"/>
    </source>
</evidence>
<evidence type="ECO:0000256" key="7">
    <source>
        <dbReference type="ARBA" id="ARBA00048744"/>
    </source>
</evidence>
<comment type="similarity">
    <text evidence="1 8">Belongs to the RdRP family.</text>
</comment>
<evidence type="ECO:0000256" key="6">
    <source>
        <dbReference type="ARBA" id="ARBA00023158"/>
    </source>
</evidence>
<dbReference type="EMBL" id="CAJFDI010000004">
    <property type="protein sequence ID" value="CAD5225240.1"/>
    <property type="molecule type" value="Genomic_DNA"/>
</dbReference>
<keyword evidence="5 8" id="KW-0694">RNA-binding</keyword>
<feature type="domain" description="DUF7636" evidence="10">
    <location>
        <begin position="1086"/>
        <end position="1184"/>
    </location>
</feature>
<feature type="domain" description="RDRP C-terminal head" evidence="12">
    <location>
        <begin position="686"/>
        <end position="841"/>
    </location>
</feature>
<dbReference type="PANTHER" id="PTHR23079">
    <property type="entry name" value="RNA-DEPENDENT RNA POLYMERASE"/>
    <property type="match status" value="1"/>
</dbReference>
<dbReference type="OrthoDB" id="6513042at2759"/>
<dbReference type="EMBL" id="CAJFCV020000004">
    <property type="protein sequence ID" value="CAG9114263.1"/>
    <property type="molecule type" value="Genomic_DNA"/>
</dbReference>
<evidence type="ECO:0000256" key="2">
    <source>
        <dbReference type="ARBA" id="ARBA00022484"/>
    </source>
</evidence>
<gene>
    <name evidence="13" type="ORF">BXYJ_LOCUS8445</name>
</gene>
<evidence type="ECO:0000256" key="8">
    <source>
        <dbReference type="RuleBase" id="RU363098"/>
    </source>
</evidence>
<feature type="domain" description="RDRP core" evidence="9">
    <location>
        <begin position="49"/>
        <end position="652"/>
    </location>
</feature>
<dbReference type="InterPro" id="IPR058752">
    <property type="entry name" value="RDRP_C_head"/>
</dbReference>
<dbReference type="InterPro" id="IPR056053">
    <property type="entry name" value="DUF7636"/>
</dbReference>
<protein>
    <recommendedName>
        <fullName evidence="8">RNA-dependent RNA polymerase</fullName>
        <ecNumber evidence="8">2.7.7.48</ecNumber>
    </recommendedName>
</protein>
<evidence type="ECO:0000313" key="14">
    <source>
        <dbReference type="Proteomes" id="UP000659654"/>
    </source>
</evidence>
<dbReference type="InterPro" id="IPR007855">
    <property type="entry name" value="RDRP"/>
</dbReference>
<dbReference type="InterPro" id="IPR056654">
    <property type="entry name" value="DUF7752"/>
</dbReference>
<dbReference type="SMR" id="A0A7I8XCY7"/>
<reference evidence="13" key="1">
    <citation type="submission" date="2020-09" db="EMBL/GenBank/DDBJ databases">
        <authorList>
            <person name="Kikuchi T."/>
        </authorList>
    </citation>
    <scope>NUCLEOTIDE SEQUENCE</scope>
    <source>
        <strain evidence="13">Ka4C1</strain>
    </source>
</reference>
<evidence type="ECO:0000259" key="11">
    <source>
        <dbReference type="Pfam" id="PF24934"/>
    </source>
</evidence>
<evidence type="ECO:0000256" key="1">
    <source>
        <dbReference type="ARBA" id="ARBA00005762"/>
    </source>
</evidence>
<dbReference type="AlphaFoldDB" id="A0A7I8XCY7"/>
<keyword evidence="3 8" id="KW-0808">Transferase</keyword>
<evidence type="ECO:0000259" key="10">
    <source>
        <dbReference type="Pfam" id="PF24642"/>
    </source>
</evidence>
<dbReference type="GO" id="GO:0003968">
    <property type="term" value="F:RNA-directed RNA polymerase activity"/>
    <property type="evidence" value="ECO:0007669"/>
    <property type="project" value="UniProtKB-KW"/>
</dbReference>
<feature type="domain" description="DUF7752" evidence="11">
    <location>
        <begin position="906"/>
        <end position="1023"/>
    </location>
</feature>
<dbReference type="InterPro" id="IPR057596">
    <property type="entry name" value="RDRP_core"/>
</dbReference>
<accession>A0A7I8XCY7</accession>
<comment type="caution">
    <text evidence="13">The sequence shown here is derived from an EMBL/GenBank/DDBJ whole genome shotgun (WGS) entry which is preliminary data.</text>
</comment>
<organism evidence="13 14">
    <name type="scientific">Bursaphelenchus xylophilus</name>
    <name type="common">Pinewood nematode worm</name>
    <name type="synonym">Aphelenchoides xylophilus</name>
    <dbReference type="NCBI Taxonomy" id="6326"/>
    <lineage>
        <taxon>Eukaryota</taxon>
        <taxon>Metazoa</taxon>
        <taxon>Ecdysozoa</taxon>
        <taxon>Nematoda</taxon>
        <taxon>Chromadorea</taxon>
        <taxon>Rhabditida</taxon>
        <taxon>Tylenchina</taxon>
        <taxon>Tylenchomorpha</taxon>
        <taxon>Aphelenchoidea</taxon>
        <taxon>Aphelenchoididae</taxon>
        <taxon>Bursaphelenchus</taxon>
    </lineage>
</organism>
<evidence type="ECO:0000256" key="4">
    <source>
        <dbReference type="ARBA" id="ARBA00022695"/>
    </source>
</evidence>
<keyword evidence="4 8" id="KW-0548">Nucleotidyltransferase</keyword>
<evidence type="ECO:0000256" key="3">
    <source>
        <dbReference type="ARBA" id="ARBA00022679"/>
    </source>
</evidence>
<dbReference type="GO" id="GO:0030422">
    <property type="term" value="P:siRNA processing"/>
    <property type="evidence" value="ECO:0007669"/>
    <property type="project" value="TreeGrafter"/>
</dbReference>
<proteinExistence type="inferred from homology"/>
<dbReference type="Proteomes" id="UP000582659">
    <property type="component" value="Unassembled WGS sequence"/>
</dbReference>
<sequence>MVDESMELDPIPQMFELAIKKAQEGLHVSADVDEEQKLKGYVRLRKIIITPCRTIYQAPEMIMGNRVLRINEEKYPAEKFLRVAFRDENLSRVQSAMGLSFIEGFIKKSLTEGKFIGAKVFNYLGSSNSQMREQGCYFIQAEDEKEINLFRSELGQFELKSVPKMMARLGQCFTQSCKVGKEMPREKYDRTYDYVGINNRKKDPPEPFVYSDGNGYMSLAFAQDISKFLKYQDFVPCCFQSRFRGFKGIHVVNPELDRLNAWAAENGLLDGKKKGEAFGLDLLCRPSQEKFRTGKDKCYYEVVKISAPSPVCLNRPFINILDQVSAMQSYQCHKQVVNRCFQLLDIQLNGIANSLTDEKWARTKLGEFPRLIMFDVMRNVNLTTEPFFRALLRTSARCTLKKLREKMQIQIPPSLGRSLLGVVDETGQLQYGQVFVKYTVNIMQKRPGPGAAREVLTGPVLITKNPMVVAGDVRMFTAVDIPALHHLCDVVVFPRHGPRPHPDEMAGSDLDGDEYSVIWDPGLYLERNEDAFDYTAPPVNPEEVDEEKMREQMADFFVKYVSQDSIGKIANAFLVKADQLGLNSKVCHNIAVKNMEAVDFPKTGKPPSPLAKGDPVRKIDSEKATRFPDFMEKTQESSYESPRLNGRLFRRIKAIDNELETTIDEQVNSSVQLDPTIFVEGYNEPQYMEIAKDHFRKYVASMEHQLLQRFGVDTEVELFSNSYSAIRKRISDKEMDDMSFFNTQRVIEETLEQIYSSHRRMFFEAFGQKFEDLTETKFENETREVSDKRHVLRDQCRNPPEELKKLAVAYYYTAYDAGHQRFLSFAWLCADVIARVRLDYITELRRQNPNQEIYYYSFDPVSDRLSTHIDDYLNSKSSRRGALARFLEANIKKYRTKEATKLIFKYCEVYDGLMDLMTFTVKWAEKNGILVGTGERKERDLMDVEQVGVPVFNSIHMCLMIILFGQGKLDTINTPRSFEEPEDLEGMDPVDLRKQHGGLGQRFLGLMRFMASRDFLMLKELSFLDFGYVSGFYNNEWFYAQKAAEKTYYKICLTNDYSAIPYDKDKQKVTDIVEKVDIEGRVASDGISFLVELLKGTANQVMNKKNVRALEDHSGCESIFWRQDFANSDDCLTDRIYVTAVGTVTAVNRLRRYLTPKGYLNSRMSDLSMGKSFASQVMNKIYQLTRKEEKVELIEEKVEEDTPVRAAPRIKAYTDENGHIVVTKPGTSKD</sequence>
<keyword evidence="14" id="KW-1185">Reference proteome</keyword>